<dbReference type="RefSeq" id="XP_013957350.1">
    <property type="nucleotide sequence ID" value="XM_014101875.1"/>
</dbReference>
<evidence type="ECO:0000313" key="3">
    <source>
        <dbReference type="EMBL" id="EHK23154.1"/>
    </source>
</evidence>
<dbReference type="GeneID" id="25796016"/>
<dbReference type="SUPFAM" id="SSF53474">
    <property type="entry name" value="alpha/beta-Hydrolases"/>
    <property type="match status" value="1"/>
</dbReference>
<dbReference type="AlphaFoldDB" id="G9MTG6"/>
<dbReference type="PANTHER" id="PTHR48081:SF31">
    <property type="entry name" value="STERYL ACETYL HYDROLASE MUG81-RELATED"/>
    <property type="match status" value="1"/>
</dbReference>
<dbReference type="InterPro" id="IPR029058">
    <property type="entry name" value="AB_hydrolase_fold"/>
</dbReference>
<evidence type="ECO:0000313" key="4">
    <source>
        <dbReference type="Proteomes" id="UP000007115"/>
    </source>
</evidence>
<dbReference type="EMBL" id="ABDF02000006">
    <property type="protein sequence ID" value="EHK23154.1"/>
    <property type="molecule type" value="Genomic_DNA"/>
</dbReference>
<dbReference type="Gene3D" id="3.40.50.1820">
    <property type="entry name" value="alpha/beta hydrolase"/>
    <property type="match status" value="1"/>
</dbReference>
<protein>
    <recommendedName>
        <fullName evidence="2">Alpha/beta hydrolase fold-3 domain-containing protein</fullName>
    </recommendedName>
</protein>
<dbReference type="eggNOG" id="KOG1515">
    <property type="taxonomic scope" value="Eukaryota"/>
</dbReference>
<gene>
    <name evidence="3" type="ORF">TRIVIDRAFT_60044</name>
</gene>
<dbReference type="OMA" id="LMWFTER"/>
<keyword evidence="4" id="KW-1185">Reference proteome</keyword>
<dbReference type="InterPro" id="IPR013094">
    <property type="entry name" value="AB_hydrolase_3"/>
</dbReference>
<proteinExistence type="predicted"/>
<dbReference type="VEuPathDB" id="FungiDB:TRIVIDRAFT_60044"/>
<dbReference type="GO" id="GO:0016787">
    <property type="term" value="F:hydrolase activity"/>
    <property type="evidence" value="ECO:0007669"/>
    <property type="project" value="UniProtKB-KW"/>
</dbReference>
<comment type="caution">
    <text evidence="3">The sequence shown here is derived from an EMBL/GenBank/DDBJ whole genome shotgun (WGS) entry which is preliminary data.</text>
</comment>
<dbReference type="STRING" id="413071.G9MTG6"/>
<dbReference type="InterPro" id="IPR050300">
    <property type="entry name" value="GDXG_lipolytic_enzyme"/>
</dbReference>
<dbReference type="HOGENOM" id="CLU_042179_3_0_1"/>
<organism evidence="3 4">
    <name type="scientific">Hypocrea virens (strain Gv29-8 / FGSC 10586)</name>
    <name type="common">Gliocladium virens</name>
    <name type="synonym">Trichoderma virens</name>
    <dbReference type="NCBI Taxonomy" id="413071"/>
    <lineage>
        <taxon>Eukaryota</taxon>
        <taxon>Fungi</taxon>
        <taxon>Dikarya</taxon>
        <taxon>Ascomycota</taxon>
        <taxon>Pezizomycotina</taxon>
        <taxon>Sordariomycetes</taxon>
        <taxon>Hypocreomycetidae</taxon>
        <taxon>Hypocreales</taxon>
        <taxon>Hypocreaceae</taxon>
        <taxon>Trichoderma</taxon>
    </lineage>
</organism>
<sequence length="361" mass="39900">MPASLMDKLMLLPALGLVTIIGCYAAMTGAFREHRGIPYRGHIISAIIRTTFWTLTPGQIQMITAPFIDTYKSWSAKHKLAPMIDNIPNTSIQGFWVGNKDSAKYVMLYLHGGGFVYPGMVNHIDMIQLFVEWSGGDLAVFCPCYTLAPDEVYPTQIGQAVESLRYVLSLPSRLPETTLIGGDSAGGNLVFAVLSHISGHPHPQTSIVKPLESARPLKGAILIAPWVSSDGTKFESFHQFRNVDVVTTASANGFIEIYKGERKNIVDDEFTVPELAPGNWWSELKTSNLIITVGEFESLKDPVIAMVERLKESAKGVDVKLVIGKNEIHVAPLFPKPVRYQDQMGDDCQEAALRNWIKDKL</sequence>
<dbReference type="InParanoid" id="G9MTG6"/>
<dbReference type="PANTHER" id="PTHR48081">
    <property type="entry name" value="AB HYDROLASE SUPERFAMILY PROTEIN C4A8.06C"/>
    <property type="match status" value="1"/>
</dbReference>
<keyword evidence="1" id="KW-0378">Hydrolase</keyword>
<evidence type="ECO:0000259" key="2">
    <source>
        <dbReference type="Pfam" id="PF07859"/>
    </source>
</evidence>
<dbReference type="OrthoDB" id="2152029at2759"/>
<dbReference type="Proteomes" id="UP000007115">
    <property type="component" value="Unassembled WGS sequence"/>
</dbReference>
<dbReference type="Pfam" id="PF07859">
    <property type="entry name" value="Abhydrolase_3"/>
    <property type="match status" value="1"/>
</dbReference>
<reference evidence="3 4" key="1">
    <citation type="journal article" date="2011" name="Genome Biol.">
        <title>Comparative genome sequence analysis underscores mycoparasitism as the ancestral life style of Trichoderma.</title>
        <authorList>
            <person name="Kubicek C.P."/>
            <person name="Herrera-Estrella A."/>
            <person name="Seidl-Seiboth V."/>
            <person name="Martinez D.A."/>
            <person name="Druzhinina I.S."/>
            <person name="Thon M."/>
            <person name="Zeilinger S."/>
            <person name="Casas-Flores S."/>
            <person name="Horwitz B.A."/>
            <person name="Mukherjee P.K."/>
            <person name="Mukherjee M."/>
            <person name="Kredics L."/>
            <person name="Alcaraz L.D."/>
            <person name="Aerts A."/>
            <person name="Antal Z."/>
            <person name="Atanasova L."/>
            <person name="Cervantes-Badillo M.G."/>
            <person name="Challacombe J."/>
            <person name="Chertkov O."/>
            <person name="McCluskey K."/>
            <person name="Coulpier F."/>
            <person name="Deshpande N."/>
            <person name="von Doehren H."/>
            <person name="Ebbole D.J."/>
            <person name="Esquivel-Naranjo E.U."/>
            <person name="Fekete E."/>
            <person name="Flipphi M."/>
            <person name="Glaser F."/>
            <person name="Gomez-Rodriguez E.Y."/>
            <person name="Gruber S."/>
            <person name="Han C."/>
            <person name="Henrissat B."/>
            <person name="Hermosa R."/>
            <person name="Hernandez-Onate M."/>
            <person name="Karaffa L."/>
            <person name="Kosti I."/>
            <person name="Le Crom S."/>
            <person name="Lindquist E."/>
            <person name="Lucas S."/>
            <person name="Luebeck M."/>
            <person name="Luebeck P.S."/>
            <person name="Margeot A."/>
            <person name="Metz B."/>
            <person name="Misra M."/>
            <person name="Nevalainen H."/>
            <person name="Omann M."/>
            <person name="Packer N."/>
            <person name="Perrone G."/>
            <person name="Uresti-Rivera E.E."/>
            <person name="Salamov A."/>
            <person name="Schmoll M."/>
            <person name="Seiboth B."/>
            <person name="Shapiro H."/>
            <person name="Sukno S."/>
            <person name="Tamayo-Ramos J.A."/>
            <person name="Tisch D."/>
            <person name="Wiest A."/>
            <person name="Wilkinson H.H."/>
            <person name="Zhang M."/>
            <person name="Coutinho P.M."/>
            <person name="Kenerley C.M."/>
            <person name="Monte E."/>
            <person name="Baker S.E."/>
            <person name="Grigoriev I.V."/>
        </authorList>
    </citation>
    <scope>NUCLEOTIDE SEQUENCE [LARGE SCALE GENOMIC DNA]</scope>
    <source>
        <strain evidence="4">Gv29-8 / FGSC 10586</strain>
    </source>
</reference>
<evidence type="ECO:0000256" key="1">
    <source>
        <dbReference type="ARBA" id="ARBA00022801"/>
    </source>
</evidence>
<feature type="domain" description="Alpha/beta hydrolase fold-3" evidence="2">
    <location>
        <begin position="107"/>
        <end position="330"/>
    </location>
</feature>
<accession>G9MTG6</accession>
<name>G9MTG6_HYPVG</name>